<dbReference type="InterPro" id="IPR011055">
    <property type="entry name" value="Dup_hybrid_motif"/>
</dbReference>
<dbReference type="InterPro" id="IPR036779">
    <property type="entry name" value="LysM_dom_sf"/>
</dbReference>
<evidence type="ECO:0000256" key="2">
    <source>
        <dbReference type="SAM" id="MobiDB-lite"/>
    </source>
</evidence>
<dbReference type="Gene3D" id="3.10.350.10">
    <property type="entry name" value="LysM domain"/>
    <property type="match status" value="1"/>
</dbReference>
<dbReference type="EMBL" id="BMMF01000004">
    <property type="protein sequence ID" value="GGK30592.1"/>
    <property type="molecule type" value="Genomic_DNA"/>
</dbReference>
<feature type="region of interest" description="Disordered" evidence="2">
    <location>
        <begin position="197"/>
        <end position="279"/>
    </location>
</feature>
<dbReference type="Proteomes" id="UP000600449">
    <property type="component" value="Unassembled WGS sequence"/>
</dbReference>
<dbReference type="SMART" id="SM00257">
    <property type="entry name" value="LysM"/>
    <property type="match status" value="1"/>
</dbReference>
<dbReference type="InterPro" id="IPR050570">
    <property type="entry name" value="Cell_wall_metabolism_enzyme"/>
</dbReference>
<feature type="region of interest" description="Disordered" evidence="2">
    <location>
        <begin position="87"/>
        <end position="119"/>
    </location>
</feature>
<accession>A0A917Q6N6</accession>
<dbReference type="SUPFAM" id="SSF54106">
    <property type="entry name" value="LysM domain"/>
    <property type="match status" value="1"/>
</dbReference>
<evidence type="ECO:0000259" key="4">
    <source>
        <dbReference type="PROSITE" id="PS51782"/>
    </source>
</evidence>
<organism evidence="5 6">
    <name type="scientific">Salinarimonas ramus</name>
    <dbReference type="NCBI Taxonomy" id="690164"/>
    <lineage>
        <taxon>Bacteria</taxon>
        <taxon>Pseudomonadati</taxon>
        <taxon>Pseudomonadota</taxon>
        <taxon>Alphaproteobacteria</taxon>
        <taxon>Hyphomicrobiales</taxon>
        <taxon>Salinarimonadaceae</taxon>
        <taxon>Salinarimonas</taxon>
    </lineage>
</organism>
<comment type="similarity">
    <text evidence="1">Belongs to the E.coli NlpD/Haemophilus LppB family.</text>
</comment>
<dbReference type="GO" id="GO:0004222">
    <property type="term" value="F:metalloendopeptidase activity"/>
    <property type="evidence" value="ECO:0007669"/>
    <property type="project" value="TreeGrafter"/>
</dbReference>
<evidence type="ECO:0000313" key="5">
    <source>
        <dbReference type="EMBL" id="GGK30592.1"/>
    </source>
</evidence>
<dbReference type="InterPro" id="IPR018392">
    <property type="entry name" value="LysM"/>
</dbReference>
<gene>
    <name evidence="5" type="ORF">GCM10011322_16400</name>
</gene>
<proteinExistence type="inferred from homology"/>
<evidence type="ECO:0000256" key="3">
    <source>
        <dbReference type="SAM" id="SignalP"/>
    </source>
</evidence>
<feature type="signal peptide" evidence="3">
    <location>
        <begin position="1"/>
        <end position="33"/>
    </location>
</feature>
<feature type="compositionally biased region" description="Low complexity" evidence="2">
    <location>
        <begin position="209"/>
        <end position="227"/>
    </location>
</feature>
<keyword evidence="3" id="KW-0732">Signal</keyword>
<dbReference type="AlphaFoldDB" id="A0A917Q6N6"/>
<dbReference type="InterPro" id="IPR016047">
    <property type="entry name" value="M23ase_b-sheet_dom"/>
</dbReference>
<keyword evidence="6" id="KW-1185">Reference proteome</keyword>
<dbReference type="PROSITE" id="PS51782">
    <property type="entry name" value="LYSM"/>
    <property type="match status" value="1"/>
</dbReference>
<dbReference type="PANTHER" id="PTHR21666">
    <property type="entry name" value="PEPTIDASE-RELATED"/>
    <property type="match status" value="1"/>
</dbReference>
<feature type="chain" id="PRO_5036701103" description="LysM domain-containing protein" evidence="3">
    <location>
        <begin position="34"/>
        <end position="401"/>
    </location>
</feature>
<dbReference type="SUPFAM" id="SSF51261">
    <property type="entry name" value="Duplicated hybrid motif"/>
    <property type="match status" value="1"/>
</dbReference>
<dbReference type="RefSeq" id="WP_188911528.1">
    <property type="nucleotide sequence ID" value="NZ_BMMF01000004.1"/>
</dbReference>
<dbReference type="Pfam" id="PF01476">
    <property type="entry name" value="LysM"/>
    <property type="match status" value="1"/>
</dbReference>
<dbReference type="CDD" id="cd00118">
    <property type="entry name" value="LysM"/>
    <property type="match status" value="1"/>
</dbReference>
<evidence type="ECO:0000313" key="6">
    <source>
        <dbReference type="Proteomes" id="UP000600449"/>
    </source>
</evidence>
<feature type="compositionally biased region" description="Low complexity" evidence="2">
    <location>
        <begin position="91"/>
        <end position="107"/>
    </location>
</feature>
<protein>
    <recommendedName>
        <fullName evidence="4">LysM domain-containing protein</fullName>
    </recommendedName>
</protein>
<feature type="compositionally biased region" description="Low complexity" evidence="2">
    <location>
        <begin position="234"/>
        <end position="273"/>
    </location>
</feature>
<feature type="domain" description="LysM" evidence="4">
    <location>
        <begin position="126"/>
        <end position="170"/>
    </location>
</feature>
<reference evidence="5 6" key="1">
    <citation type="journal article" date="2014" name="Int. J. Syst. Evol. Microbiol.">
        <title>Complete genome sequence of Corynebacterium casei LMG S-19264T (=DSM 44701T), isolated from a smear-ripened cheese.</title>
        <authorList>
            <consortium name="US DOE Joint Genome Institute (JGI-PGF)"/>
            <person name="Walter F."/>
            <person name="Albersmeier A."/>
            <person name="Kalinowski J."/>
            <person name="Ruckert C."/>
        </authorList>
    </citation>
    <scope>NUCLEOTIDE SEQUENCE [LARGE SCALE GENOMIC DNA]</scope>
    <source>
        <strain evidence="5 6">CGMCC 1.9161</strain>
    </source>
</reference>
<evidence type="ECO:0000256" key="1">
    <source>
        <dbReference type="ARBA" id="ARBA00038420"/>
    </source>
</evidence>
<dbReference type="CDD" id="cd12797">
    <property type="entry name" value="M23_peptidase"/>
    <property type="match status" value="1"/>
</dbReference>
<name>A0A917Q6N6_9HYPH</name>
<dbReference type="Pfam" id="PF01551">
    <property type="entry name" value="Peptidase_M23"/>
    <property type="match status" value="1"/>
</dbReference>
<comment type="caution">
    <text evidence="5">The sequence shown here is derived from an EMBL/GenBank/DDBJ whole genome shotgun (WGS) entry which is preliminary data.</text>
</comment>
<sequence length="401" mass="39561">MRYPQALQGRFRSFVPAKVALVALAASALGACSADTMRFADPFGNPFAPGGQSPVMTGSVEPASAAPTTAVASAPLPAPTGAPIASPLPQPTTTASVASAQAAQPISRATAQAGSGQPGWSALGGTPIVVRQGETASSLAGRYNVPMDALLRVNGLSSAGDVQPGRALVVPVYSAGGATQVASAAPVASPTVIPASAGGAAPVPPPAPTRAAAPTPTRTGAVASGAAPVPPSAPTRAASAAPTAPQAAPQAQPAAQAAAPAPAAPAAAPQQVASLPDPATGLDFRWPARGRVISGFGTAGNEGINIAVPEGTPVRAAEGGTVAYAGEELRGYGKLVLVRHDDGYVSAYAHNSELLVNRGDAVRRGQVIANSGRTGNVTSPQLHFEIRRGADPVDPMPYLTN</sequence>
<dbReference type="Gene3D" id="2.70.70.10">
    <property type="entry name" value="Glucose Permease (Domain IIA)"/>
    <property type="match status" value="1"/>
</dbReference>
<dbReference type="PROSITE" id="PS51257">
    <property type="entry name" value="PROKAR_LIPOPROTEIN"/>
    <property type="match status" value="1"/>
</dbReference>
<dbReference type="PANTHER" id="PTHR21666:SF263">
    <property type="entry name" value="MUREIN HYDROLASE ACTIVATOR NLPD"/>
    <property type="match status" value="1"/>
</dbReference>